<evidence type="ECO:0000313" key="2">
    <source>
        <dbReference type="EMBL" id="KCW47258.1"/>
    </source>
</evidence>
<accession>A0A059A0D8</accession>
<name>A0A059A0D8_EUCGR</name>
<dbReference type="EMBL" id="KK198763">
    <property type="protein sequence ID" value="KCW47258.1"/>
    <property type="molecule type" value="Genomic_DNA"/>
</dbReference>
<sequence length="84" mass="8994">MKDAGKSSSNSPRANPRPDARKDRKSATGVNGSPKKGGHGGKFTWSGDGYSRAEMGLAREDAVDAKDPNFEDPEDENEGRTRDA</sequence>
<gene>
    <name evidence="2" type="ORF">EUGRSUZ_K01055</name>
</gene>
<dbReference type="Gramene" id="KCW47258">
    <property type="protein sequence ID" value="KCW47258"/>
    <property type="gene ID" value="EUGRSUZ_K01055"/>
</dbReference>
<feature type="compositionally biased region" description="Basic and acidic residues" evidence="1">
    <location>
        <begin position="57"/>
        <end position="69"/>
    </location>
</feature>
<feature type="region of interest" description="Disordered" evidence="1">
    <location>
        <begin position="1"/>
        <end position="84"/>
    </location>
</feature>
<dbReference type="STRING" id="71139.A0A059A0D8"/>
<organism evidence="2">
    <name type="scientific">Eucalyptus grandis</name>
    <name type="common">Flooded gum</name>
    <dbReference type="NCBI Taxonomy" id="71139"/>
    <lineage>
        <taxon>Eukaryota</taxon>
        <taxon>Viridiplantae</taxon>
        <taxon>Streptophyta</taxon>
        <taxon>Embryophyta</taxon>
        <taxon>Tracheophyta</taxon>
        <taxon>Spermatophyta</taxon>
        <taxon>Magnoliopsida</taxon>
        <taxon>eudicotyledons</taxon>
        <taxon>Gunneridae</taxon>
        <taxon>Pentapetalae</taxon>
        <taxon>rosids</taxon>
        <taxon>malvids</taxon>
        <taxon>Myrtales</taxon>
        <taxon>Myrtaceae</taxon>
        <taxon>Myrtoideae</taxon>
        <taxon>Eucalypteae</taxon>
        <taxon>Eucalyptus</taxon>
    </lineage>
</organism>
<evidence type="ECO:0008006" key="3">
    <source>
        <dbReference type="Google" id="ProtNLM"/>
    </source>
</evidence>
<dbReference type="AlphaFoldDB" id="A0A059A0D8"/>
<evidence type="ECO:0000256" key="1">
    <source>
        <dbReference type="SAM" id="MobiDB-lite"/>
    </source>
</evidence>
<feature type="compositionally biased region" description="Basic and acidic residues" evidence="1">
    <location>
        <begin position="16"/>
        <end position="26"/>
    </location>
</feature>
<proteinExistence type="predicted"/>
<dbReference type="InParanoid" id="A0A059A0D8"/>
<reference evidence="2" key="1">
    <citation type="submission" date="2013-07" db="EMBL/GenBank/DDBJ databases">
        <title>The genome of Eucalyptus grandis.</title>
        <authorList>
            <person name="Schmutz J."/>
            <person name="Hayes R."/>
            <person name="Myburg A."/>
            <person name="Tuskan G."/>
            <person name="Grattapaglia D."/>
            <person name="Rokhsar D.S."/>
        </authorList>
    </citation>
    <scope>NUCLEOTIDE SEQUENCE</scope>
    <source>
        <tissue evidence="2">Leaf extractions</tissue>
    </source>
</reference>
<dbReference type="OMA" id="TWIGNGY"/>
<protein>
    <recommendedName>
        <fullName evidence="3">Hyaluronan/mRNA-binding protein domain-containing protein</fullName>
    </recommendedName>
</protein>